<feature type="transmembrane region" description="Helical" evidence="1">
    <location>
        <begin position="297"/>
        <end position="318"/>
    </location>
</feature>
<feature type="transmembrane region" description="Helical" evidence="1">
    <location>
        <begin position="355"/>
        <end position="372"/>
    </location>
</feature>
<keyword evidence="3" id="KW-1185">Reference proteome</keyword>
<feature type="transmembrane region" description="Helical" evidence="1">
    <location>
        <begin position="241"/>
        <end position="258"/>
    </location>
</feature>
<dbReference type="EMBL" id="JAOAMU010000001">
    <property type="protein sequence ID" value="MCT2560267.1"/>
    <property type="molecule type" value="Genomic_DNA"/>
</dbReference>
<name>A0ABT2IND3_9FLAO</name>
<dbReference type="RefSeq" id="WP_259835422.1">
    <property type="nucleotide sequence ID" value="NZ_JAOAMU010000001.1"/>
</dbReference>
<protein>
    <recommendedName>
        <fullName evidence="4">Glycosyltransferase RgtA/B/C/D-like domain-containing protein</fullName>
    </recommendedName>
</protein>
<feature type="transmembrane region" description="Helical" evidence="1">
    <location>
        <begin position="125"/>
        <end position="147"/>
    </location>
</feature>
<comment type="caution">
    <text evidence="2">The sequence shown here is derived from an EMBL/GenBank/DDBJ whole genome shotgun (WGS) entry which is preliminary data.</text>
</comment>
<evidence type="ECO:0000313" key="2">
    <source>
        <dbReference type="EMBL" id="MCT2560267.1"/>
    </source>
</evidence>
<organism evidence="2 3">
    <name type="scientific">Chryseobacterium herbae</name>
    <dbReference type="NCBI Taxonomy" id="2976476"/>
    <lineage>
        <taxon>Bacteria</taxon>
        <taxon>Pseudomonadati</taxon>
        <taxon>Bacteroidota</taxon>
        <taxon>Flavobacteriia</taxon>
        <taxon>Flavobacteriales</taxon>
        <taxon>Weeksellaceae</taxon>
        <taxon>Chryseobacterium group</taxon>
        <taxon>Chryseobacterium</taxon>
    </lineage>
</organism>
<gene>
    <name evidence="2" type="ORF">N0B48_00050</name>
</gene>
<evidence type="ECO:0000313" key="3">
    <source>
        <dbReference type="Proteomes" id="UP001525566"/>
    </source>
</evidence>
<sequence>MKKTKNIFVFILSIYLCLMSYYLYTHQYYNVDIEAYVGLVYKAEYPDMKIEDIHKKVYTELKGTNPKIFGITPQDEEIAIGENTYYKVLSENPKAYGEELQLFSVKPFYNFVNWIFFKLGFKASLAISLTSILSFVAILVLIFCYLIRVLKNYPLAFIITILISLFKPLLEASRHASADSLSCLLLLLSFYIFAVRKNHLWATVFAMLCILTRPEYFILYSFLYILIYFYRNSLQISRSKLFISYGYIFLSFFLIQYFNQISWSTLVMNQFTKVQIYPISNPDPFNLPDYLNYIKKAILLDFNGSYFPILLLFIVIILANKFSANSRKSWTQCLFFGAIYASVFLRYFIFPSLANRMMIGFYLLIIMSLIYIQNSKTDIFKNALEAGK</sequence>
<keyword evidence="1" id="KW-0812">Transmembrane</keyword>
<feature type="transmembrane region" description="Helical" evidence="1">
    <location>
        <begin position="200"/>
        <end position="229"/>
    </location>
</feature>
<feature type="transmembrane region" description="Helical" evidence="1">
    <location>
        <begin position="330"/>
        <end position="349"/>
    </location>
</feature>
<keyword evidence="1" id="KW-1133">Transmembrane helix</keyword>
<feature type="transmembrane region" description="Helical" evidence="1">
    <location>
        <begin position="6"/>
        <end position="24"/>
    </location>
</feature>
<dbReference type="Proteomes" id="UP001525566">
    <property type="component" value="Unassembled WGS sequence"/>
</dbReference>
<feature type="transmembrane region" description="Helical" evidence="1">
    <location>
        <begin position="177"/>
        <end position="194"/>
    </location>
</feature>
<reference evidence="2 3" key="1">
    <citation type="submission" date="2022-09" db="EMBL/GenBank/DDBJ databases">
        <title>Chryseobacterium oleae sp.nov., isolated from the inter-root soil of Pyrola calliantha H. Andr. in Tibet.</title>
        <authorList>
            <person name="Li Z."/>
        </authorList>
    </citation>
    <scope>NUCLEOTIDE SEQUENCE [LARGE SCALE GENOMIC DNA]</scope>
    <source>
        <strain evidence="3">pc1-10</strain>
    </source>
</reference>
<accession>A0ABT2IND3</accession>
<evidence type="ECO:0000256" key="1">
    <source>
        <dbReference type="SAM" id="Phobius"/>
    </source>
</evidence>
<proteinExistence type="predicted"/>
<keyword evidence="1" id="KW-0472">Membrane</keyword>
<evidence type="ECO:0008006" key="4">
    <source>
        <dbReference type="Google" id="ProtNLM"/>
    </source>
</evidence>